<keyword evidence="2" id="KW-1185">Reference proteome</keyword>
<gene>
    <name evidence="1" type="ORF">D3272_25130</name>
</gene>
<reference evidence="1 2" key="1">
    <citation type="submission" date="2018-09" db="EMBL/GenBank/DDBJ databases">
        <authorList>
            <person name="Grouzdev D.S."/>
            <person name="Krutkina M.S."/>
        </authorList>
    </citation>
    <scope>NUCLEOTIDE SEQUENCE [LARGE SCALE GENOMIC DNA]</scope>
    <source>
        <strain evidence="1 2">RmlP001</strain>
    </source>
</reference>
<evidence type="ECO:0000313" key="1">
    <source>
        <dbReference type="EMBL" id="RYB01608.1"/>
    </source>
</evidence>
<accession>A0A4Q2R9S7</accession>
<sequence length="162" mass="17069">MELGAVGLEAVGEAYEACRAYRTAQVLARAAAAARALSQAKEEPCETCCRRTVIVSRARSPEAAQHIEEAQAAGKPSTLTLHRPATNARRAANLRNANLPSIKGMDQDDCPPATFAESVDSSVKNIALGDNRSAGQQIDHQMMTPARAAEGCRVAIQVGPSS</sequence>
<organism evidence="1 2">
    <name type="scientific">Lichenibacterium ramalinae</name>
    <dbReference type="NCBI Taxonomy" id="2316527"/>
    <lineage>
        <taxon>Bacteria</taxon>
        <taxon>Pseudomonadati</taxon>
        <taxon>Pseudomonadota</taxon>
        <taxon>Alphaproteobacteria</taxon>
        <taxon>Hyphomicrobiales</taxon>
        <taxon>Lichenihabitantaceae</taxon>
        <taxon>Lichenibacterium</taxon>
    </lineage>
</organism>
<reference evidence="1 2" key="2">
    <citation type="submission" date="2019-02" db="EMBL/GenBank/DDBJ databases">
        <title>'Lichenibacterium ramalinii' gen. nov. sp. nov., 'Lichenibacterium minor' gen. nov. sp. nov.</title>
        <authorList>
            <person name="Pankratov T."/>
        </authorList>
    </citation>
    <scope>NUCLEOTIDE SEQUENCE [LARGE SCALE GENOMIC DNA]</scope>
    <source>
        <strain evidence="1 2">RmlP001</strain>
    </source>
</reference>
<proteinExistence type="predicted"/>
<comment type="caution">
    <text evidence="1">The sequence shown here is derived from an EMBL/GenBank/DDBJ whole genome shotgun (WGS) entry which is preliminary data.</text>
</comment>
<dbReference type="EMBL" id="QYBC01000033">
    <property type="protein sequence ID" value="RYB01608.1"/>
    <property type="molecule type" value="Genomic_DNA"/>
</dbReference>
<evidence type="ECO:0000313" key="2">
    <source>
        <dbReference type="Proteomes" id="UP000289411"/>
    </source>
</evidence>
<dbReference type="AlphaFoldDB" id="A0A4Q2R9S7"/>
<name>A0A4Q2R9S7_9HYPH</name>
<protein>
    <submittedName>
        <fullName evidence="1">Uncharacterized protein</fullName>
    </submittedName>
</protein>
<dbReference type="Proteomes" id="UP000289411">
    <property type="component" value="Unassembled WGS sequence"/>
</dbReference>